<dbReference type="Pfam" id="PF12394">
    <property type="entry name" value="DUF3657"/>
    <property type="match status" value="1"/>
</dbReference>
<sequence>MSELQATVEFSIELCKFYNVDLFQRGFYQVRVSLKVSPKLPVKVEASIPTSQPKSMTESYVYICDIIIIILILPGSELAFPACVVNGVGISKTFQILYRNEEVILDDTLLFRVHILVDSHKIEESIERADIGLNIELWFTDQPLVSDQLGSITCVSTRNLQLTFSPMRGLHYHLPVLFDYFHLSAVTITIHASLVALHQPYIKSVDVSFIINFSLFERWFFFCIY</sequence>
<dbReference type="Proteomes" id="UP001558652">
    <property type="component" value="Unassembled WGS sequence"/>
</dbReference>
<reference evidence="1 2" key="1">
    <citation type="submission" date="2024-07" db="EMBL/GenBank/DDBJ databases">
        <title>Chromosome-level genome assembly of the water stick insect Ranatra chinensis (Heteroptera: Nepidae).</title>
        <authorList>
            <person name="Liu X."/>
        </authorList>
    </citation>
    <scope>NUCLEOTIDE SEQUENCE [LARGE SCALE GENOMIC DNA]</scope>
    <source>
        <strain evidence="1">Cailab_2021Rc</strain>
        <tissue evidence="1">Muscle</tissue>
    </source>
</reference>
<gene>
    <name evidence="1" type="ORF">AAG570_013806</name>
</gene>
<dbReference type="InterPro" id="IPR022122">
    <property type="entry name" value="DUF3657"/>
</dbReference>
<protein>
    <submittedName>
        <fullName evidence="1">Uncharacterized protein</fullName>
    </submittedName>
</protein>
<evidence type="ECO:0000313" key="2">
    <source>
        <dbReference type="Proteomes" id="UP001558652"/>
    </source>
</evidence>
<evidence type="ECO:0000313" key="1">
    <source>
        <dbReference type="EMBL" id="KAL1129277.1"/>
    </source>
</evidence>
<accession>A0ABD0YRZ8</accession>
<dbReference type="AlphaFoldDB" id="A0ABD0YRZ8"/>
<keyword evidence="2" id="KW-1185">Reference proteome</keyword>
<proteinExistence type="predicted"/>
<dbReference type="EMBL" id="JBFDAA010000009">
    <property type="protein sequence ID" value="KAL1129277.1"/>
    <property type="molecule type" value="Genomic_DNA"/>
</dbReference>
<name>A0ABD0YRZ8_9HEMI</name>
<organism evidence="1 2">
    <name type="scientific">Ranatra chinensis</name>
    <dbReference type="NCBI Taxonomy" id="642074"/>
    <lineage>
        <taxon>Eukaryota</taxon>
        <taxon>Metazoa</taxon>
        <taxon>Ecdysozoa</taxon>
        <taxon>Arthropoda</taxon>
        <taxon>Hexapoda</taxon>
        <taxon>Insecta</taxon>
        <taxon>Pterygota</taxon>
        <taxon>Neoptera</taxon>
        <taxon>Paraneoptera</taxon>
        <taxon>Hemiptera</taxon>
        <taxon>Heteroptera</taxon>
        <taxon>Panheteroptera</taxon>
        <taxon>Nepomorpha</taxon>
        <taxon>Nepidae</taxon>
        <taxon>Ranatrinae</taxon>
        <taxon>Ranatra</taxon>
    </lineage>
</organism>
<comment type="caution">
    <text evidence="1">The sequence shown here is derived from an EMBL/GenBank/DDBJ whole genome shotgun (WGS) entry which is preliminary data.</text>
</comment>